<reference evidence="7 8" key="1">
    <citation type="journal article" date="2011" name="Proc. Natl. Acad. Sci. U.S.A.">
        <title>Comparative genomics of xylose-fermenting fungi for enhanced biofuel production.</title>
        <authorList>
            <person name="Wohlbach D.J."/>
            <person name="Kuo A."/>
            <person name="Sato T.K."/>
            <person name="Potts K.M."/>
            <person name="Salamov A.A."/>
            <person name="LaButti K.M."/>
            <person name="Sun H."/>
            <person name="Clum A."/>
            <person name="Pangilinan J.L."/>
            <person name="Lindquist E.A."/>
            <person name="Lucas S."/>
            <person name="Lapidus A."/>
            <person name="Jin M."/>
            <person name="Gunawan C."/>
            <person name="Balan V."/>
            <person name="Dale B.E."/>
            <person name="Jeffries T.W."/>
            <person name="Zinkel R."/>
            <person name="Barry K.W."/>
            <person name="Grigoriev I.V."/>
            <person name="Gasch A.P."/>
        </authorList>
    </citation>
    <scope>NUCLEOTIDE SEQUENCE [LARGE SCALE GENOMIC DNA]</scope>
    <source>
        <strain evidence="7">ATCC 10573</strain>
        <strain evidence="8">ATCC 10573 / BCRC 21748 / CBS 615 / JCM 9827 / NBRC 10315 / NRRL Y-1498 / VKM Y-70</strain>
    </source>
</reference>
<dbReference type="KEGG" id="cten:90981866"/>
<proteinExistence type="predicted"/>
<keyword evidence="8" id="KW-1185">Reference proteome</keyword>
<dbReference type="GO" id="GO:0031902">
    <property type="term" value="C:late endosome membrane"/>
    <property type="evidence" value="ECO:0007669"/>
    <property type="project" value="InterPro"/>
</dbReference>
<dbReference type="GO" id="GO:0032008">
    <property type="term" value="P:positive regulation of TOR signaling"/>
    <property type="evidence" value="ECO:0007669"/>
    <property type="project" value="InterPro"/>
</dbReference>
<evidence type="ECO:0000313" key="7">
    <source>
        <dbReference type="EMBL" id="EGV61026.1"/>
    </source>
</evidence>
<dbReference type="GO" id="GO:0045121">
    <property type="term" value="C:membrane raft"/>
    <property type="evidence" value="ECO:0007669"/>
    <property type="project" value="InterPro"/>
</dbReference>
<evidence type="ECO:0000256" key="6">
    <source>
        <dbReference type="SAM" id="MobiDB-lite"/>
    </source>
</evidence>
<name>G3BC81_CANTC</name>
<dbReference type="EMBL" id="GL996528">
    <property type="protein sequence ID" value="EGV61027.1"/>
    <property type="molecule type" value="Genomic_DNA"/>
</dbReference>
<evidence type="ECO:0000256" key="2">
    <source>
        <dbReference type="ARBA" id="ARBA00022707"/>
    </source>
</evidence>
<keyword evidence="4" id="KW-0564">Palmitate</keyword>
<feature type="region of interest" description="Disordered" evidence="6">
    <location>
        <begin position="70"/>
        <end position="95"/>
    </location>
</feature>
<evidence type="ECO:0000256" key="4">
    <source>
        <dbReference type="ARBA" id="ARBA00023139"/>
    </source>
</evidence>
<dbReference type="HOGENOM" id="CLU_1886514_0_0_1"/>
<dbReference type="GO" id="GO:0016197">
    <property type="term" value="P:endosomal transport"/>
    <property type="evidence" value="ECO:0007669"/>
    <property type="project" value="InterPro"/>
</dbReference>
<dbReference type="eggNOG" id="ENOG502SFEX">
    <property type="taxonomic scope" value="Eukaryota"/>
</dbReference>
<dbReference type="Proteomes" id="UP000000707">
    <property type="component" value="Unassembled WGS sequence"/>
</dbReference>
<dbReference type="GO" id="GO:0071230">
    <property type="term" value="P:cellular response to amino acid stimulus"/>
    <property type="evidence" value="ECO:0007669"/>
    <property type="project" value="InterPro"/>
</dbReference>
<protein>
    <submittedName>
        <fullName evidence="7">Uncharacterized protein</fullName>
    </submittedName>
</protein>
<evidence type="ECO:0000256" key="3">
    <source>
        <dbReference type="ARBA" id="ARBA00023136"/>
    </source>
</evidence>
<dbReference type="GO" id="GO:0043410">
    <property type="term" value="P:positive regulation of MAPK cascade"/>
    <property type="evidence" value="ECO:0007669"/>
    <property type="project" value="InterPro"/>
</dbReference>
<keyword evidence="3" id="KW-0472">Membrane</keyword>
<dbReference type="AlphaFoldDB" id="G3BC81"/>
<keyword evidence="5" id="KW-0449">Lipoprotein</keyword>
<sequence>MGICLSCLRPSEEDDEYNERSSLLRSQDFYSDEHLQEELLKKQQRQQELNNIVNELSENLIDVSTFMSNSTLQSSSTPNTPNINEYGASQDKQYPYSISPNERAKILEEVENLDPAVKEACKVEVKDSLYLTF</sequence>
<evidence type="ECO:0000256" key="1">
    <source>
        <dbReference type="ARBA" id="ARBA00004308"/>
    </source>
</evidence>
<feature type="compositionally biased region" description="Polar residues" evidence="6">
    <location>
        <begin position="70"/>
        <end position="83"/>
    </location>
</feature>
<dbReference type="Pfam" id="PF15454">
    <property type="entry name" value="LAMTOR"/>
    <property type="match status" value="1"/>
</dbReference>
<dbReference type="OrthoDB" id="3995860at2759"/>
<comment type="subcellular location">
    <subcellularLocation>
        <location evidence="1">Endomembrane system</location>
    </subcellularLocation>
</comment>
<keyword evidence="2" id="KW-0519">Myristate</keyword>
<evidence type="ECO:0000313" key="8">
    <source>
        <dbReference type="Proteomes" id="UP000000707"/>
    </source>
</evidence>
<dbReference type="GO" id="GO:0071986">
    <property type="term" value="C:Ragulator complex"/>
    <property type="evidence" value="ECO:0007669"/>
    <property type="project" value="InterPro"/>
</dbReference>
<evidence type="ECO:0000256" key="5">
    <source>
        <dbReference type="ARBA" id="ARBA00023288"/>
    </source>
</evidence>
<accession>G3BC81</accession>
<dbReference type="GO" id="GO:0001919">
    <property type="term" value="P:regulation of receptor recycling"/>
    <property type="evidence" value="ECO:0007669"/>
    <property type="project" value="InterPro"/>
</dbReference>
<dbReference type="GeneID" id="90981866"/>
<gene>
    <name evidence="7" type="ORF">CANTEDRAFT_116162</name>
</gene>
<dbReference type="RefSeq" id="XP_006690241.1">
    <property type="nucleotide sequence ID" value="XM_006690178.1"/>
</dbReference>
<dbReference type="SMART" id="SM01262">
    <property type="entry name" value="LAMTOR"/>
    <property type="match status" value="1"/>
</dbReference>
<organism evidence="8">
    <name type="scientific">Candida tenuis (strain ATCC 10573 / BCRC 21748 / CBS 615 / JCM 9827 / NBRC 10315 / NRRL Y-1498 / VKM Y-70)</name>
    <name type="common">Yeast</name>
    <name type="synonym">Yamadazyma tenuis</name>
    <dbReference type="NCBI Taxonomy" id="590646"/>
    <lineage>
        <taxon>Eukaryota</taxon>
        <taxon>Fungi</taxon>
        <taxon>Dikarya</taxon>
        <taxon>Ascomycota</taxon>
        <taxon>Saccharomycotina</taxon>
        <taxon>Pichiomycetes</taxon>
        <taxon>Debaryomycetaceae</taxon>
        <taxon>Yamadazyma</taxon>
    </lineage>
</organism>
<dbReference type="InterPro" id="IPR028209">
    <property type="entry name" value="LAMTOR1/MEH1"/>
</dbReference>
<dbReference type="EMBL" id="GL996528">
    <property type="protein sequence ID" value="EGV61026.1"/>
    <property type="molecule type" value="Genomic_DNA"/>
</dbReference>